<reference evidence="1" key="1">
    <citation type="submission" date="2022-11" db="EMBL/GenBank/DDBJ databases">
        <title>Centuries of genome instability and evolution in soft-shell clam transmissible cancer (bioRxiv).</title>
        <authorList>
            <person name="Hart S.F.M."/>
            <person name="Yonemitsu M.A."/>
            <person name="Giersch R.M."/>
            <person name="Beal B.F."/>
            <person name="Arriagada G."/>
            <person name="Davis B.W."/>
            <person name="Ostrander E.A."/>
            <person name="Goff S.P."/>
            <person name="Metzger M.J."/>
        </authorList>
    </citation>
    <scope>NUCLEOTIDE SEQUENCE</scope>
    <source>
        <strain evidence="1">MELC-2E11</strain>
        <tissue evidence="1">Siphon/mantle</tissue>
    </source>
</reference>
<dbReference type="EMBL" id="CP111014">
    <property type="protein sequence ID" value="WAQ98532.1"/>
    <property type="molecule type" value="Genomic_DNA"/>
</dbReference>
<dbReference type="Gene3D" id="2.170.300.10">
    <property type="entry name" value="Tie2 ligand-binding domain superfamily"/>
    <property type="match status" value="1"/>
</dbReference>
<sequence length="567" mass="62434">MVTIAPPEVVTVMTRQYVIKNQEIVQQVDVTRGTLESDVKQLVWPDFMDSGVNTTAVVIVETMLSAVLLPVYVPTAVKRALTSIKIIIVQEPALTAFTVSIAHPNAVYVGTLVYVIKYQENVQQADVSGDTKESDVIQVRFLKYYRSLLTFDVNQGLLLRVLKIFRFFIVILCRDKTFGYNCEGFCQCQNTSKQCNVTNVGCSSGCALGWGGSNCSEDKNIIQIGYTNVTASISNRYLTCDASRSIDGNILLDAASNDTVLCQRCSIAIDSGQPWLQLDLYEKTAVAYIRVYGRNKGVGQGQSSNLTVYANNISITEASNWSVWTHLGDIMKSDNVNGVVLDLHSQRIFRYLAFTPKYGTTIMTICEVKLYGKDCPLGHFGDECLNQCHCKDGRRCNGVTGECLTTVCSAGWKGVACNITCEHGEYGENCQENCHCFKDQECATDSVCDPGFHGQNCSRNCHCYNDDDCNPVNGICKNKLCSSGWQGVTCGSQCGIRNFGQDCSYTCNCVNGTSCDPMNGLCSIPDCEKGWQGRNCSIGLSNVFTLLTIKPFLQILQGIWQALSRKE</sequence>
<dbReference type="PANTHER" id="PTHR24035">
    <property type="entry name" value="MULTIPLE EPIDERMAL GROWTH FACTOR-LIKE DOMAINS PROTEIN"/>
    <property type="match status" value="1"/>
</dbReference>
<keyword evidence="2" id="KW-1185">Reference proteome</keyword>
<gene>
    <name evidence="1" type="ORF">MAR_022905</name>
</gene>
<evidence type="ECO:0000313" key="2">
    <source>
        <dbReference type="Proteomes" id="UP001164746"/>
    </source>
</evidence>
<proteinExistence type="predicted"/>
<dbReference type="Proteomes" id="UP001164746">
    <property type="component" value="Chromosome 3"/>
</dbReference>
<accession>A0ABY7DLE9</accession>
<organism evidence="1 2">
    <name type="scientific">Mya arenaria</name>
    <name type="common">Soft-shell clam</name>
    <dbReference type="NCBI Taxonomy" id="6604"/>
    <lineage>
        <taxon>Eukaryota</taxon>
        <taxon>Metazoa</taxon>
        <taxon>Spiralia</taxon>
        <taxon>Lophotrochozoa</taxon>
        <taxon>Mollusca</taxon>
        <taxon>Bivalvia</taxon>
        <taxon>Autobranchia</taxon>
        <taxon>Heteroconchia</taxon>
        <taxon>Euheterodonta</taxon>
        <taxon>Imparidentia</taxon>
        <taxon>Neoheterodontei</taxon>
        <taxon>Myida</taxon>
        <taxon>Myoidea</taxon>
        <taxon>Myidae</taxon>
        <taxon>Mya</taxon>
    </lineage>
</organism>
<protein>
    <submittedName>
        <fullName evidence="1">MEG10-like protein</fullName>
    </submittedName>
</protein>
<name>A0ABY7DLE9_MYAAR</name>
<dbReference type="SUPFAM" id="SSF49785">
    <property type="entry name" value="Galactose-binding domain-like"/>
    <property type="match status" value="1"/>
</dbReference>
<dbReference type="Gene3D" id="2.60.120.260">
    <property type="entry name" value="Galactose-binding domain-like"/>
    <property type="match status" value="1"/>
</dbReference>
<dbReference type="InterPro" id="IPR052108">
    <property type="entry name" value="MEGF/SIB"/>
</dbReference>
<evidence type="ECO:0000313" key="1">
    <source>
        <dbReference type="EMBL" id="WAQ98532.1"/>
    </source>
</evidence>
<dbReference type="InterPro" id="IPR008979">
    <property type="entry name" value="Galactose-bd-like_sf"/>
</dbReference>
<dbReference type="PANTHER" id="PTHR24035:SF109">
    <property type="entry name" value="PROTEIN DRAPER"/>
    <property type="match status" value="1"/>
</dbReference>